<evidence type="ECO:0008006" key="4">
    <source>
        <dbReference type="Google" id="ProtNLM"/>
    </source>
</evidence>
<organism evidence="2 3">
    <name type="scientific">Chryseobacterium lacus</name>
    <dbReference type="NCBI Taxonomy" id="2058346"/>
    <lineage>
        <taxon>Bacteria</taxon>
        <taxon>Pseudomonadati</taxon>
        <taxon>Bacteroidota</taxon>
        <taxon>Flavobacteriia</taxon>
        <taxon>Flavobacteriales</taxon>
        <taxon>Weeksellaceae</taxon>
        <taxon>Chryseobacterium group</taxon>
        <taxon>Chryseobacterium</taxon>
    </lineage>
</organism>
<feature type="signal peptide" evidence="1">
    <location>
        <begin position="1"/>
        <end position="20"/>
    </location>
</feature>
<accession>A0A368N205</accession>
<evidence type="ECO:0000313" key="3">
    <source>
        <dbReference type="Proteomes" id="UP000252172"/>
    </source>
</evidence>
<evidence type="ECO:0000256" key="1">
    <source>
        <dbReference type="SAM" id="SignalP"/>
    </source>
</evidence>
<gene>
    <name evidence="2" type="ORF">DQ356_05245</name>
</gene>
<evidence type="ECO:0000313" key="2">
    <source>
        <dbReference type="EMBL" id="RCU43565.1"/>
    </source>
</evidence>
<keyword evidence="1" id="KW-0732">Signal</keyword>
<feature type="chain" id="PRO_5016620777" description="TonB C-terminal domain-containing protein" evidence="1">
    <location>
        <begin position="21"/>
        <end position="254"/>
    </location>
</feature>
<keyword evidence="3" id="KW-1185">Reference proteome</keyword>
<dbReference type="Proteomes" id="UP000252172">
    <property type="component" value="Unassembled WGS sequence"/>
</dbReference>
<dbReference type="EMBL" id="QPIE01000003">
    <property type="protein sequence ID" value="RCU43565.1"/>
    <property type="molecule type" value="Genomic_DNA"/>
</dbReference>
<dbReference type="OrthoDB" id="1265378at2"/>
<sequence length="254" mass="29284">MRIKLFLILFLSGFFSLSDAQILNEYPEGQDFYAGGINALSADVLQAIKLADLKPCANKEEIYTISVLVNPDSKINLVKDFDTLNIQKNKCAFEFSKKLLPHLKKWQPAKVDDLPVKAVATFTVKPADLFYTEKNEISTAPEFPKGLHNFRMIVKDIFEKSLKHNKYGRTELTFVVGLAGNIEDVLVKGDYNERERKQLIHEITNIKERWKPATVDGQPVKYRMKMIVSQEFDHTWEREKFEQPVRPGINRMGF</sequence>
<proteinExistence type="predicted"/>
<name>A0A368N205_9FLAO</name>
<reference evidence="2 3" key="1">
    <citation type="submission" date="2018-07" db="EMBL/GenBank/DDBJ databases">
        <title>Chryseobacterium lacus sp. nov., isolated from lake water.</title>
        <authorList>
            <person name="Li C.-M."/>
        </authorList>
    </citation>
    <scope>NUCLEOTIDE SEQUENCE [LARGE SCALE GENOMIC DNA]</scope>
    <source>
        <strain evidence="2 3">YLOS41</strain>
    </source>
</reference>
<dbReference type="RefSeq" id="WP_114303418.1">
    <property type="nucleotide sequence ID" value="NZ_QPIE01000003.1"/>
</dbReference>
<comment type="caution">
    <text evidence="2">The sequence shown here is derived from an EMBL/GenBank/DDBJ whole genome shotgun (WGS) entry which is preliminary data.</text>
</comment>
<dbReference type="AlphaFoldDB" id="A0A368N205"/>
<protein>
    <recommendedName>
        <fullName evidence="4">TonB C-terminal domain-containing protein</fullName>
    </recommendedName>
</protein>